<dbReference type="InterPro" id="IPR022642">
    <property type="entry name" value="CheR_C"/>
</dbReference>
<dbReference type="RefSeq" id="WP_161903011.1">
    <property type="nucleotide sequence ID" value="NZ_MAEL01000054.1"/>
</dbReference>
<dbReference type="Gene3D" id="3.40.50.150">
    <property type="entry name" value="Vaccinia Virus protein VP39"/>
    <property type="match status" value="1"/>
</dbReference>
<reference evidence="7 8" key="1">
    <citation type="submission" date="2016-06" db="EMBL/GenBank/DDBJ databases">
        <title>Four novel species of enterococci isolated from chicken manure.</title>
        <authorList>
            <person name="Van Tyne D."/>
        </authorList>
    </citation>
    <scope>NUCLEOTIDE SEQUENCE [LARGE SCALE GENOMIC DNA]</scope>
    <source>
        <strain evidence="7 8">CU12B</strain>
    </source>
</reference>
<dbReference type="InterPro" id="IPR000780">
    <property type="entry name" value="CheR_MeTrfase"/>
</dbReference>
<feature type="domain" description="CheR-type methyltransferase" evidence="6">
    <location>
        <begin position="1"/>
        <end position="256"/>
    </location>
</feature>
<evidence type="ECO:0000313" key="8">
    <source>
        <dbReference type="Proteomes" id="UP000782705"/>
    </source>
</evidence>
<keyword evidence="4" id="KW-0808">Transferase</keyword>
<proteinExistence type="predicted"/>
<keyword evidence="3" id="KW-0489">Methyltransferase</keyword>
<evidence type="ECO:0000256" key="2">
    <source>
        <dbReference type="ARBA" id="ARBA00012534"/>
    </source>
</evidence>
<dbReference type="Pfam" id="PF01739">
    <property type="entry name" value="CheR"/>
    <property type="match status" value="1"/>
</dbReference>
<keyword evidence="5" id="KW-0949">S-adenosyl-L-methionine</keyword>
<evidence type="ECO:0000256" key="3">
    <source>
        <dbReference type="ARBA" id="ARBA00022603"/>
    </source>
</evidence>
<dbReference type="InterPro" id="IPR036804">
    <property type="entry name" value="CheR_N_sf"/>
</dbReference>
<gene>
    <name evidence="7" type="ORF">BAU17_01280</name>
</gene>
<dbReference type="Pfam" id="PF03705">
    <property type="entry name" value="CheR_N"/>
    <property type="match status" value="1"/>
</dbReference>
<name>A0ABQ6YXD9_9ENTE</name>
<keyword evidence="8" id="KW-1185">Reference proteome</keyword>
<dbReference type="SUPFAM" id="SSF47757">
    <property type="entry name" value="Chemotaxis receptor methyltransferase CheR, N-terminal domain"/>
    <property type="match status" value="1"/>
</dbReference>
<comment type="caution">
    <text evidence="7">The sequence shown here is derived from an EMBL/GenBank/DDBJ whole genome shotgun (WGS) entry which is preliminary data.</text>
</comment>
<protein>
    <recommendedName>
        <fullName evidence="2">protein-glutamate O-methyltransferase</fullName>
        <ecNumber evidence="2">2.1.1.80</ecNumber>
    </recommendedName>
</protein>
<dbReference type="PANTHER" id="PTHR24422">
    <property type="entry name" value="CHEMOTAXIS PROTEIN METHYLTRANSFERASE"/>
    <property type="match status" value="1"/>
</dbReference>
<comment type="catalytic activity">
    <reaction evidence="1">
        <text>L-glutamyl-[protein] + S-adenosyl-L-methionine = [protein]-L-glutamate 5-O-methyl ester + S-adenosyl-L-homocysteine</text>
        <dbReference type="Rhea" id="RHEA:24452"/>
        <dbReference type="Rhea" id="RHEA-COMP:10208"/>
        <dbReference type="Rhea" id="RHEA-COMP:10311"/>
        <dbReference type="ChEBI" id="CHEBI:29973"/>
        <dbReference type="ChEBI" id="CHEBI:57856"/>
        <dbReference type="ChEBI" id="CHEBI:59789"/>
        <dbReference type="ChEBI" id="CHEBI:82795"/>
        <dbReference type="EC" id="2.1.1.80"/>
    </reaction>
</comment>
<evidence type="ECO:0000256" key="5">
    <source>
        <dbReference type="ARBA" id="ARBA00022691"/>
    </source>
</evidence>
<evidence type="ECO:0000313" key="7">
    <source>
        <dbReference type="EMBL" id="KAF1302030.1"/>
    </source>
</evidence>
<dbReference type="SUPFAM" id="SSF53335">
    <property type="entry name" value="S-adenosyl-L-methionine-dependent methyltransferases"/>
    <property type="match status" value="1"/>
</dbReference>
<dbReference type="SMART" id="SM00138">
    <property type="entry name" value="MeTrc"/>
    <property type="match status" value="1"/>
</dbReference>
<dbReference type="EC" id="2.1.1.80" evidence="2"/>
<dbReference type="InterPro" id="IPR029063">
    <property type="entry name" value="SAM-dependent_MTases_sf"/>
</dbReference>
<dbReference type="Gene3D" id="1.10.155.10">
    <property type="entry name" value="Chemotaxis receptor methyltransferase CheR, N-terminal domain"/>
    <property type="match status" value="1"/>
</dbReference>
<dbReference type="PROSITE" id="PS50123">
    <property type="entry name" value="CHER"/>
    <property type="match status" value="1"/>
</dbReference>
<dbReference type="InterPro" id="IPR022641">
    <property type="entry name" value="CheR_N"/>
</dbReference>
<sequence length="256" mass="30153">MQLNFDFFNKWVKDKLGIQLDAYKEKQMQRRIANIMESHNIKTLEAYAKLLERNADAKQEFLEHITINVTEFYRNRDLFEVFEKNLVALNKTFPRMKIWSAACSIGAEPYTLAMILQKNKINSAKIIATDIDRTILQKAKTAIYKPNELKNIPPAEKSEYFTKFSADQYQLKDNIKRQVMFKRHDLLKDRYEDKCHVIVCRNVTIYFKNEARDEVYRKFADALVPGGILFTGATETINFSEKFGLKKIDSFIYQKM</sequence>
<dbReference type="PRINTS" id="PR00996">
    <property type="entry name" value="CHERMTFRASE"/>
</dbReference>
<accession>A0ABQ6YXD9</accession>
<evidence type="ECO:0000256" key="1">
    <source>
        <dbReference type="ARBA" id="ARBA00001541"/>
    </source>
</evidence>
<evidence type="ECO:0000256" key="4">
    <source>
        <dbReference type="ARBA" id="ARBA00022679"/>
    </source>
</evidence>
<dbReference type="PANTHER" id="PTHR24422:SF19">
    <property type="entry name" value="CHEMOTAXIS PROTEIN METHYLTRANSFERASE"/>
    <property type="match status" value="1"/>
</dbReference>
<dbReference type="EMBL" id="MAEL01000054">
    <property type="protein sequence ID" value="KAF1302030.1"/>
    <property type="molecule type" value="Genomic_DNA"/>
</dbReference>
<dbReference type="InterPro" id="IPR050903">
    <property type="entry name" value="Bact_Chemotaxis_MeTrfase"/>
</dbReference>
<dbReference type="Proteomes" id="UP000782705">
    <property type="component" value="Unassembled WGS sequence"/>
</dbReference>
<dbReference type="CDD" id="cd02440">
    <property type="entry name" value="AdoMet_MTases"/>
    <property type="match status" value="1"/>
</dbReference>
<organism evidence="7 8">
    <name type="scientific">Candidatus Enterococcus willemsii</name>
    <dbReference type="NCBI Taxonomy" id="1857215"/>
    <lineage>
        <taxon>Bacteria</taxon>
        <taxon>Bacillati</taxon>
        <taxon>Bacillota</taxon>
        <taxon>Bacilli</taxon>
        <taxon>Lactobacillales</taxon>
        <taxon>Enterococcaceae</taxon>
        <taxon>Enterococcus</taxon>
    </lineage>
</organism>
<evidence type="ECO:0000259" key="6">
    <source>
        <dbReference type="PROSITE" id="PS50123"/>
    </source>
</evidence>